<feature type="chain" id="PRO_5047491328" evidence="1">
    <location>
        <begin position="21"/>
        <end position="216"/>
    </location>
</feature>
<dbReference type="InterPro" id="IPR010546">
    <property type="entry name" value="DUF1120"/>
</dbReference>
<dbReference type="Pfam" id="PF06551">
    <property type="entry name" value="DUF1120"/>
    <property type="match status" value="1"/>
</dbReference>
<evidence type="ECO:0000313" key="2">
    <source>
        <dbReference type="EMBL" id="MDA8486363.1"/>
    </source>
</evidence>
<reference evidence="2 3" key="1">
    <citation type="submission" date="2022-07" db="EMBL/GenBank/DDBJ databases">
        <title>Genome Analysis of Selected Gammaproteobacteria from Nigerian Food snails.</title>
        <authorList>
            <person name="Okafor A.C."/>
        </authorList>
    </citation>
    <scope>NUCLEOTIDE SEQUENCE [LARGE SCALE GENOMIC DNA]</scope>
    <source>
        <strain evidence="2 3">Awg 2</strain>
    </source>
</reference>
<accession>A0ABT4YBU4</accession>
<proteinExistence type="predicted"/>
<dbReference type="Proteomes" id="UP001211689">
    <property type="component" value="Unassembled WGS sequence"/>
</dbReference>
<name>A0ABT4YBU4_METRE</name>
<gene>
    <name evidence="2" type="ORF">NNO07_25125</name>
</gene>
<dbReference type="EMBL" id="JANEWF010000046">
    <property type="protein sequence ID" value="MDA8486363.1"/>
    <property type="molecule type" value="Genomic_DNA"/>
</dbReference>
<comment type="caution">
    <text evidence="2">The sequence shown here is derived from an EMBL/GenBank/DDBJ whole genome shotgun (WGS) entry which is preliminary data.</text>
</comment>
<evidence type="ECO:0000256" key="1">
    <source>
        <dbReference type="SAM" id="SignalP"/>
    </source>
</evidence>
<protein>
    <submittedName>
        <fullName evidence="2">DUF1120 domain-containing protein</fullName>
    </submittedName>
</protein>
<evidence type="ECO:0000313" key="3">
    <source>
        <dbReference type="Proteomes" id="UP001211689"/>
    </source>
</evidence>
<dbReference type="RefSeq" id="WP_271472307.1">
    <property type="nucleotide sequence ID" value="NZ_JANEWF010000046.1"/>
</dbReference>
<feature type="signal peptide" evidence="1">
    <location>
        <begin position="1"/>
        <end position="20"/>
    </location>
</feature>
<keyword evidence="3" id="KW-1185">Reference proteome</keyword>
<sequence length="216" mass="22065">MKKITLLPLALALVANLSMAANSVDLSVTGTITPAACDIALAGGDFDFGTINTSDLSAGSTTTLPDLDAGHSLSITCSAPTQVSFRLIDNRLSSRPSGSSNDSLGFGVDGSNNPIGSYRIWAGSLLADGEGAYLKATNCGGCNWFTAGLPSELVRPLNSYAYAIDPISNGFSAPIPITNASATLAIRNATIQPASSLDTSTDITLDGAATIELVYL</sequence>
<organism evidence="2 3">
    <name type="scientific">Metapseudomonas resinovorans</name>
    <name type="common">Pseudomonas resinovorans</name>
    <dbReference type="NCBI Taxonomy" id="53412"/>
    <lineage>
        <taxon>Bacteria</taxon>
        <taxon>Pseudomonadati</taxon>
        <taxon>Pseudomonadota</taxon>
        <taxon>Gammaproteobacteria</taxon>
        <taxon>Pseudomonadales</taxon>
        <taxon>Pseudomonadaceae</taxon>
        <taxon>Metapseudomonas</taxon>
    </lineage>
</organism>
<keyword evidence="1" id="KW-0732">Signal</keyword>